<gene>
    <name evidence="3" type="ORF">D4A47_11060</name>
</gene>
<dbReference type="SUPFAM" id="SSF53254">
    <property type="entry name" value="Phosphoglycerate mutase-like"/>
    <property type="match status" value="1"/>
</dbReference>
<dbReference type="CDD" id="cd07067">
    <property type="entry name" value="HP_PGM_like"/>
    <property type="match status" value="1"/>
</dbReference>
<dbReference type="GO" id="GO:0016791">
    <property type="term" value="F:phosphatase activity"/>
    <property type="evidence" value="ECO:0007669"/>
    <property type="project" value="TreeGrafter"/>
</dbReference>
<dbReference type="PANTHER" id="PTHR48100">
    <property type="entry name" value="BROAD-SPECIFICITY PHOSPHATASE YOR283W-RELATED"/>
    <property type="match status" value="1"/>
</dbReference>
<dbReference type="GO" id="GO:0005737">
    <property type="term" value="C:cytoplasm"/>
    <property type="evidence" value="ECO:0007669"/>
    <property type="project" value="TreeGrafter"/>
</dbReference>
<organism evidence="3 4">
    <name type="scientific">Anaerotruncus massiliensis</name>
    <name type="common">ex Liu et al. 2021</name>
    <dbReference type="NCBI Taxonomy" id="2321404"/>
    <lineage>
        <taxon>Bacteria</taxon>
        <taxon>Bacillati</taxon>
        <taxon>Bacillota</taxon>
        <taxon>Clostridia</taxon>
        <taxon>Eubacteriales</taxon>
        <taxon>Oscillospiraceae</taxon>
        <taxon>Anaerotruncus</taxon>
    </lineage>
</organism>
<feature type="binding site" evidence="2">
    <location>
        <begin position="9"/>
        <end position="16"/>
    </location>
    <ligand>
        <name>substrate</name>
    </ligand>
</feature>
<keyword evidence="4" id="KW-1185">Reference proteome</keyword>
<dbReference type="AlphaFoldDB" id="A0A498CK50"/>
<feature type="active site" description="Tele-phosphohistidine intermediate" evidence="1">
    <location>
        <position position="10"/>
    </location>
</feature>
<dbReference type="InterPro" id="IPR013078">
    <property type="entry name" value="His_Pase_superF_clade-1"/>
</dbReference>
<dbReference type="SMART" id="SM00855">
    <property type="entry name" value="PGAM"/>
    <property type="match status" value="1"/>
</dbReference>
<dbReference type="RefSeq" id="WP_121587324.1">
    <property type="nucleotide sequence ID" value="NZ_RCHT01000025.1"/>
</dbReference>
<evidence type="ECO:0000313" key="3">
    <source>
        <dbReference type="EMBL" id="RLL09024.1"/>
    </source>
</evidence>
<comment type="caution">
    <text evidence="3">The sequence shown here is derived from an EMBL/GenBank/DDBJ whole genome shotgun (WGS) entry which is preliminary data.</text>
</comment>
<dbReference type="InterPro" id="IPR029033">
    <property type="entry name" value="His_PPase_superfam"/>
</dbReference>
<sequence length="247" mass="27457">MTTTLYLVRHAEAEGNWRRTFQGHSNSDVSEKGYRQLEYLARRFADIPLDAVYASPLKRAYETAKAIDRAAGLPIVTDDGLMEINGGAFEGVPFAELPLRFPVEEARWDNEPWAFEAPGGESMRHVYERMRDTIGRIVRTHAGGTVAVASHGCAIRNYLCHAQGWPIERIGEVGWCDNTAVSRIEFGDDFLPRPVYLNDSSHLPEAASTFALQDWWRSVPVTEEDRAAHAARENADAGGQAAKGVKI</sequence>
<name>A0A498CK50_9FIRM</name>
<proteinExistence type="predicted"/>
<protein>
    <submittedName>
        <fullName evidence="3">Histidine phosphatase family protein</fullName>
    </submittedName>
</protein>
<evidence type="ECO:0000256" key="1">
    <source>
        <dbReference type="PIRSR" id="PIRSR613078-1"/>
    </source>
</evidence>
<reference evidence="3 4" key="1">
    <citation type="submission" date="2018-10" db="EMBL/GenBank/DDBJ databases">
        <title>Anaerotruncus faecis sp. nov., isolated from human feces.</title>
        <authorList>
            <person name="Wang Y.-J."/>
        </authorList>
    </citation>
    <scope>NUCLEOTIDE SEQUENCE [LARGE SCALE GENOMIC DNA]</scope>
    <source>
        <strain evidence="3 4">22A2-44</strain>
    </source>
</reference>
<feature type="binding site" evidence="2">
    <location>
        <position position="59"/>
    </location>
    <ligand>
        <name>substrate</name>
    </ligand>
</feature>
<dbReference type="PANTHER" id="PTHR48100:SF1">
    <property type="entry name" value="HISTIDINE PHOSPHATASE FAMILY PROTEIN-RELATED"/>
    <property type="match status" value="1"/>
</dbReference>
<evidence type="ECO:0000256" key="2">
    <source>
        <dbReference type="PIRSR" id="PIRSR613078-2"/>
    </source>
</evidence>
<dbReference type="InterPro" id="IPR050275">
    <property type="entry name" value="PGM_Phosphatase"/>
</dbReference>
<dbReference type="Gene3D" id="3.40.50.1240">
    <property type="entry name" value="Phosphoglycerate mutase-like"/>
    <property type="match status" value="1"/>
</dbReference>
<evidence type="ECO:0000313" key="4">
    <source>
        <dbReference type="Proteomes" id="UP000276301"/>
    </source>
</evidence>
<feature type="active site" description="Proton donor/acceptor" evidence="1">
    <location>
        <position position="83"/>
    </location>
</feature>
<dbReference type="Proteomes" id="UP000276301">
    <property type="component" value="Unassembled WGS sequence"/>
</dbReference>
<dbReference type="Pfam" id="PF00300">
    <property type="entry name" value="His_Phos_1"/>
    <property type="match status" value="1"/>
</dbReference>
<dbReference type="EMBL" id="RCHT01000025">
    <property type="protein sequence ID" value="RLL09024.1"/>
    <property type="molecule type" value="Genomic_DNA"/>
</dbReference>
<accession>A0A498CK50</accession>